<dbReference type="InterPro" id="IPR000999">
    <property type="entry name" value="RNase_III_dom"/>
</dbReference>
<comment type="function">
    <text evidence="4">Involved in correct processing of both the 5' and 3' ends of 23S rRNA precursor. Processes 30S rRNA precursor transcript even in absence of ribonuclease 3 (Rnc); Rnc processes 30S rRNA into smaller rRNA precursors.</text>
</comment>
<keyword evidence="4" id="KW-0694">RNA-binding</keyword>
<evidence type="ECO:0000256" key="4">
    <source>
        <dbReference type="HAMAP-Rule" id="MF_01468"/>
    </source>
</evidence>
<dbReference type="PANTHER" id="PTHR34276:SF1">
    <property type="entry name" value="MINI-RIBONUCLEASE 3"/>
    <property type="match status" value="1"/>
</dbReference>
<name>A0A5R9G6B8_9BACL</name>
<dbReference type="SUPFAM" id="SSF69065">
    <property type="entry name" value="RNase III domain-like"/>
    <property type="match status" value="1"/>
</dbReference>
<comment type="caution">
    <text evidence="6">The sequence shown here is derived from an EMBL/GenBank/DDBJ whole genome shotgun (WGS) entry which is preliminary data.</text>
</comment>
<keyword evidence="4" id="KW-0698">rRNA processing</keyword>
<keyword evidence="3 4" id="KW-0378">Hydrolase</keyword>
<keyword evidence="4" id="KW-0699">rRNA-binding</keyword>
<reference evidence="6 7" key="1">
    <citation type="submission" date="2019-05" db="EMBL/GenBank/DDBJ databases">
        <authorList>
            <person name="Narsing Rao M.P."/>
            <person name="Li W.J."/>
        </authorList>
    </citation>
    <scope>NUCLEOTIDE SEQUENCE [LARGE SCALE GENOMIC DNA]</scope>
    <source>
        <strain evidence="6 7">SYSU_K30003</strain>
    </source>
</reference>
<dbReference type="GO" id="GO:0019843">
    <property type="term" value="F:rRNA binding"/>
    <property type="evidence" value="ECO:0007669"/>
    <property type="project" value="UniProtKB-UniRule"/>
</dbReference>
<sequence>MAIVDLKGFQFFAPAEAPNHVSPLALAYLGDAVYDMYVRQYVLSRPSRRPNQLHRETAGFVSAKAQAKAVRLIEPELSEEERDMLRRGRNAKSHAAPKNTDVLDYRHSTGFECLIGYLYLCRRYDRLERLMRVSVGLESPVAPPAEAENEEKGLTHE</sequence>
<keyword evidence="4" id="KW-0460">Magnesium</keyword>
<keyword evidence="4" id="KW-0690">Ribosome biogenesis</keyword>
<dbReference type="Pfam" id="PF00636">
    <property type="entry name" value="Ribonuclease_3"/>
    <property type="match status" value="1"/>
</dbReference>
<accession>A0A5R9G6B8</accession>
<comment type="cofactor">
    <cofactor evidence="4">
        <name>Mg(2+)</name>
        <dbReference type="ChEBI" id="CHEBI:18420"/>
    </cofactor>
</comment>
<comment type="similarity">
    <text evidence="4">Belongs to the MrnC RNase family.</text>
</comment>
<dbReference type="PANTHER" id="PTHR34276">
    <property type="entry name" value="MINI-RIBONUCLEASE 3"/>
    <property type="match status" value="1"/>
</dbReference>
<feature type="active site" evidence="4">
    <location>
        <position position="31"/>
    </location>
</feature>
<dbReference type="Gene3D" id="1.10.1520.10">
    <property type="entry name" value="Ribonuclease III domain"/>
    <property type="match status" value="1"/>
</dbReference>
<keyword evidence="2 4" id="KW-0255">Endonuclease</keyword>
<proteinExistence type="inferred from homology"/>
<dbReference type="Proteomes" id="UP000309676">
    <property type="component" value="Unassembled WGS sequence"/>
</dbReference>
<dbReference type="OrthoDB" id="46571at2"/>
<dbReference type="AlphaFoldDB" id="A0A5R9G6B8"/>
<keyword evidence="4" id="KW-0963">Cytoplasm</keyword>
<dbReference type="GO" id="GO:0005737">
    <property type="term" value="C:cytoplasm"/>
    <property type="evidence" value="ECO:0007669"/>
    <property type="project" value="UniProtKB-SubCell"/>
</dbReference>
<feature type="domain" description="RNase III" evidence="5">
    <location>
        <begin position="10"/>
        <end position="147"/>
    </location>
</feature>
<protein>
    <recommendedName>
        <fullName evidence="4">Mini-ribonuclease 3</fullName>
        <shortName evidence="4">Mini-3</shortName>
        <shortName evidence="4">Mini-RNase 3</shortName>
        <ecNumber evidence="4">3.1.26.-</ecNumber>
    </recommendedName>
    <alternativeName>
        <fullName evidence="4">Mini-RNase III</fullName>
        <shortName evidence="4">Mini-III</shortName>
    </alternativeName>
</protein>
<dbReference type="CDD" id="cd00593">
    <property type="entry name" value="RIBOc"/>
    <property type="match status" value="1"/>
</dbReference>
<evidence type="ECO:0000256" key="2">
    <source>
        <dbReference type="ARBA" id="ARBA00022759"/>
    </source>
</evidence>
<evidence type="ECO:0000313" key="6">
    <source>
        <dbReference type="EMBL" id="TLS48504.1"/>
    </source>
</evidence>
<dbReference type="HAMAP" id="MF_01468">
    <property type="entry name" value="RNase_Mini_III"/>
    <property type="match status" value="1"/>
</dbReference>
<evidence type="ECO:0000256" key="1">
    <source>
        <dbReference type="ARBA" id="ARBA00022722"/>
    </source>
</evidence>
<evidence type="ECO:0000259" key="5">
    <source>
        <dbReference type="SMART" id="SM00535"/>
    </source>
</evidence>
<keyword evidence="1 4" id="KW-0540">Nuclease</keyword>
<evidence type="ECO:0000256" key="3">
    <source>
        <dbReference type="ARBA" id="ARBA00022801"/>
    </source>
</evidence>
<dbReference type="GO" id="GO:0004525">
    <property type="term" value="F:ribonuclease III activity"/>
    <property type="evidence" value="ECO:0007669"/>
    <property type="project" value="InterPro"/>
</dbReference>
<dbReference type="SMART" id="SM00535">
    <property type="entry name" value="RIBOc"/>
    <property type="match status" value="1"/>
</dbReference>
<dbReference type="RefSeq" id="WP_138198088.1">
    <property type="nucleotide sequence ID" value="NZ_VCIW01000034.1"/>
</dbReference>
<dbReference type="InterPro" id="IPR008226">
    <property type="entry name" value="Mini3_fam"/>
</dbReference>
<comment type="subunit">
    <text evidence="4">Homodimer.</text>
</comment>
<dbReference type="EMBL" id="VCIW01000034">
    <property type="protein sequence ID" value="TLS48504.1"/>
    <property type="molecule type" value="Genomic_DNA"/>
</dbReference>
<dbReference type="InterPro" id="IPR036389">
    <property type="entry name" value="RNase_III_sf"/>
</dbReference>
<comment type="subcellular location">
    <subcellularLocation>
        <location evidence="4">Cytoplasm</location>
    </subcellularLocation>
</comment>
<organism evidence="6 7">
    <name type="scientific">Paenibacillus antri</name>
    <dbReference type="NCBI Taxonomy" id="2582848"/>
    <lineage>
        <taxon>Bacteria</taxon>
        <taxon>Bacillati</taxon>
        <taxon>Bacillota</taxon>
        <taxon>Bacilli</taxon>
        <taxon>Bacillales</taxon>
        <taxon>Paenibacillaceae</taxon>
        <taxon>Paenibacillus</taxon>
    </lineage>
</organism>
<keyword evidence="7" id="KW-1185">Reference proteome</keyword>
<gene>
    <name evidence="4" type="primary">mrnC</name>
    <name evidence="6" type="ORF">FE782_30255</name>
</gene>
<dbReference type="GO" id="GO:0006364">
    <property type="term" value="P:rRNA processing"/>
    <property type="evidence" value="ECO:0007669"/>
    <property type="project" value="UniProtKB-UniRule"/>
</dbReference>
<evidence type="ECO:0000313" key="7">
    <source>
        <dbReference type="Proteomes" id="UP000309676"/>
    </source>
</evidence>
<dbReference type="EC" id="3.1.26.-" evidence="4"/>